<evidence type="ECO:0000256" key="2">
    <source>
        <dbReference type="ARBA" id="ARBA00023157"/>
    </source>
</evidence>
<evidence type="ECO:0000259" key="5">
    <source>
        <dbReference type="PROSITE" id="PS50041"/>
    </source>
</evidence>
<gene>
    <name evidence="7" type="primary">LOC114426829</name>
</gene>
<dbReference type="InParanoid" id="A0A6P7HEV3"/>
<evidence type="ECO:0000256" key="4">
    <source>
        <dbReference type="SAM" id="Phobius"/>
    </source>
</evidence>
<keyword evidence="2" id="KW-1015">Disulfide bond</keyword>
<keyword evidence="6" id="KW-1185">Reference proteome</keyword>
<dbReference type="InterPro" id="IPR016187">
    <property type="entry name" value="CTDL_fold"/>
</dbReference>
<feature type="transmembrane region" description="Helical" evidence="4">
    <location>
        <begin position="28"/>
        <end position="54"/>
    </location>
</feature>
<dbReference type="AlphaFoldDB" id="A0A6P7HEV3"/>
<dbReference type="PROSITE" id="PS00615">
    <property type="entry name" value="C_TYPE_LECTIN_1"/>
    <property type="match status" value="2"/>
</dbReference>
<name>A0A6P7HEV3_9TELE</name>
<accession>A0A6P7HEV3</accession>
<dbReference type="InterPro" id="IPR033989">
    <property type="entry name" value="CD209-like_CTLD"/>
</dbReference>
<keyword evidence="4" id="KW-0472">Membrane</keyword>
<feature type="domain" description="C-type lectin" evidence="5">
    <location>
        <begin position="113"/>
        <end position="237"/>
    </location>
</feature>
<evidence type="ECO:0000256" key="3">
    <source>
        <dbReference type="SAM" id="Coils"/>
    </source>
</evidence>
<dbReference type="OrthoDB" id="6337382at2759"/>
<feature type="domain" description="C-type lectin" evidence="5">
    <location>
        <begin position="425"/>
        <end position="545"/>
    </location>
</feature>
<dbReference type="CDD" id="cd03590">
    <property type="entry name" value="CLECT_DC-SIGN_like"/>
    <property type="match status" value="2"/>
</dbReference>
<dbReference type="Proteomes" id="UP000515145">
    <property type="component" value="Chromosome 21"/>
</dbReference>
<dbReference type="Gene3D" id="3.10.100.10">
    <property type="entry name" value="Mannose-Binding Protein A, subunit A"/>
    <property type="match status" value="2"/>
</dbReference>
<dbReference type="InterPro" id="IPR018378">
    <property type="entry name" value="C-type_lectin_CS"/>
</dbReference>
<dbReference type="InterPro" id="IPR050111">
    <property type="entry name" value="C-type_lectin/snaclec_domain"/>
</dbReference>
<dbReference type="SMART" id="SM00034">
    <property type="entry name" value="CLECT"/>
    <property type="match status" value="2"/>
</dbReference>
<keyword evidence="4" id="KW-0812">Transmembrane</keyword>
<dbReference type="PANTHER" id="PTHR22803">
    <property type="entry name" value="MANNOSE, PHOSPHOLIPASE, LECTIN RECEPTOR RELATED"/>
    <property type="match status" value="1"/>
</dbReference>
<keyword evidence="3" id="KW-0175">Coiled coil</keyword>
<keyword evidence="4" id="KW-1133">Transmembrane helix</keyword>
<evidence type="ECO:0000313" key="7">
    <source>
        <dbReference type="RefSeq" id="XP_028250276.1"/>
    </source>
</evidence>
<evidence type="ECO:0000256" key="1">
    <source>
        <dbReference type="ARBA" id="ARBA00022734"/>
    </source>
</evidence>
<dbReference type="SUPFAM" id="SSF56436">
    <property type="entry name" value="C-type lectin-like"/>
    <property type="match status" value="2"/>
</dbReference>
<dbReference type="GO" id="GO:0030246">
    <property type="term" value="F:carbohydrate binding"/>
    <property type="evidence" value="ECO:0007669"/>
    <property type="project" value="UniProtKB-KW"/>
</dbReference>
<dbReference type="Pfam" id="PF00059">
    <property type="entry name" value="Lectin_C"/>
    <property type="match status" value="2"/>
</dbReference>
<evidence type="ECO:0000313" key="6">
    <source>
        <dbReference type="Proteomes" id="UP000515145"/>
    </source>
</evidence>
<reference evidence="7" key="1">
    <citation type="submission" date="2025-08" db="UniProtKB">
        <authorList>
            <consortium name="RefSeq"/>
        </authorList>
    </citation>
    <scope>IDENTIFICATION</scope>
</reference>
<dbReference type="GeneID" id="114426829"/>
<feature type="coiled-coil region" evidence="3">
    <location>
        <begin position="370"/>
        <end position="411"/>
    </location>
</feature>
<feature type="coiled-coil region" evidence="3">
    <location>
        <begin position="294"/>
        <end position="321"/>
    </location>
</feature>
<dbReference type="InterPro" id="IPR016186">
    <property type="entry name" value="C-type_lectin-like/link_sf"/>
</dbReference>
<dbReference type="PROSITE" id="PS50041">
    <property type="entry name" value="C_TYPE_LECTIN_2"/>
    <property type="match status" value="2"/>
</dbReference>
<organism evidence="6 7">
    <name type="scientific">Parambassis ranga</name>
    <name type="common">Indian glassy fish</name>
    <dbReference type="NCBI Taxonomy" id="210632"/>
    <lineage>
        <taxon>Eukaryota</taxon>
        <taxon>Metazoa</taxon>
        <taxon>Chordata</taxon>
        <taxon>Craniata</taxon>
        <taxon>Vertebrata</taxon>
        <taxon>Euteleostomi</taxon>
        <taxon>Actinopterygii</taxon>
        <taxon>Neopterygii</taxon>
        <taxon>Teleostei</taxon>
        <taxon>Neoteleostei</taxon>
        <taxon>Acanthomorphata</taxon>
        <taxon>Ovalentaria</taxon>
        <taxon>Ambassidae</taxon>
        <taxon>Parambassis</taxon>
    </lineage>
</organism>
<sequence length="546" mass="61856">MEDIYVNMDEAKGVSSNHTGVRSSHRRFYPAAILCLGLLSVFLLVGLITLSVYYHRVGADLYNLTERLQTSDDKLSSMIEERDRLTANLTAMNIKLQCLTAQNKHCPAGWRLFGCGCYFFSADSASWERSRQNCREKGADLVAIDSYEEQVFLSESINKTYWIGLNDREQEGTWKWSDGTPLDSTLTYWARQSNQPDNGQGVPPVGEEDCVHLYARTKITGNWNDLGCRYSVQWICEKMDIDVNMQEAKGVSSNHTGVRSSHRRFYSAAILCLGLLSVFLLVGLITLGHYYDKLSSMTEERDRLTANLTAKIEELDRLQNSGPYPSGPGAFPVRNAFMTSCISKTVKSESRYSLDDASNCGRVGDLTAIKDNLTERLQTSADKLSSMTEERDRLTANLTAKIKELDRLQSLLKQTKTCPSEWTMFGRSCYLVPPKSGSWDEGRADCRGRGADLVVIDSIQEQRFLTTFTTQPSWIGLTDREEEGTWKWIDGTPLNLRYRVWDWKQPDNGNGDPRYGEEDCVHIRTMESTDWNDLSCAAQLKWVCEL</sequence>
<proteinExistence type="predicted"/>
<dbReference type="RefSeq" id="XP_028250276.1">
    <property type="nucleotide sequence ID" value="XM_028394475.1"/>
</dbReference>
<dbReference type="InterPro" id="IPR001304">
    <property type="entry name" value="C-type_lectin-like"/>
</dbReference>
<keyword evidence="1" id="KW-0430">Lectin</keyword>
<feature type="transmembrane region" description="Helical" evidence="4">
    <location>
        <begin position="265"/>
        <end position="291"/>
    </location>
</feature>
<protein>
    <submittedName>
        <fullName evidence="7">Secretory phospholipase A2 receptor-like</fullName>
    </submittedName>
</protein>